<dbReference type="RefSeq" id="WP_068738926.1">
    <property type="nucleotide sequence ID" value="NZ_FNSA01000003.1"/>
</dbReference>
<gene>
    <name evidence="1" type="ORF">SAMN04489793_3603</name>
</gene>
<organism evidence="1 2">
    <name type="scientific">Tsukamurella tyrosinosolvens</name>
    <dbReference type="NCBI Taxonomy" id="57704"/>
    <lineage>
        <taxon>Bacteria</taxon>
        <taxon>Bacillati</taxon>
        <taxon>Actinomycetota</taxon>
        <taxon>Actinomycetes</taxon>
        <taxon>Mycobacteriales</taxon>
        <taxon>Tsukamurellaceae</taxon>
        <taxon>Tsukamurella</taxon>
    </lineage>
</organism>
<proteinExistence type="predicted"/>
<evidence type="ECO:0008006" key="3">
    <source>
        <dbReference type="Google" id="ProtNLM"/>
    </source>
</evidence>
<accession>A0A1H4WLJ7</accession>
<dbReference type="STRING" id="57704.SAMN04489793_3603"/>
<reference evidence="2" key="1">
    <citation type="submission" date="2016-10" db="EMBL/GenBank/DDBJ databases">
        <authorList>
            <person name="Varghese N."/>
            <person name="Submissions S."/>
        </authorList>
    </citation>
    <scope>NUCLEOTIDE SEQUENCE [LARGE SCALE GENOMIC DNA]</scope>
    <source>
        <strain evidence="2">DSM 44234</strain>
    </source>
</reference>
<name>A0A1H4WLJ7_TSUTY</name>
<dbReference type="Proteomes" id="UP000182241">
    <property type="component" value="Unassembled WGS sequence"/>
</dbReference>
<dbReference type="OrthoDB" id="4381973at2"/>
<keyword evidence="2" id="KW-1185">Reference proteome</keyword>
<dbReference type="EMBL" id="FNSA01000003">
    <property type="protein sequence ID" value="SEC94197.1"/>
    <property type="molecule type" value="Genomic_DNA"/>
</dbReference>
<dbReference type="AlphaFoldDB" id="A0A1H4WLJ7"/>
<evidence type="ECO:0000313" key="2">
    <source>
        <dbReference type="Proteomes" id="UP000182241"/>
    </source>
</evidence>
<sequence>MATTAVDLLKWLGQPTDDAALTAQAGQAITVAGGMIDAYTRGRHLTANGETRPGVAAVVLMVAARMLANPEQLRHTVGSVAFNEGFAGFTLAELTVLNRYRKRAA</sequence>
<protein>
    <recommendedName>
        <fullName evidence="3">Phage gp6-like head-tail connector protein</fullName>
    </recommendedName>
</protein>
<evidence type="ECO:0000313" key="1">
    <source>
        <dbReference type="EMBL" id="SEC94197.1"/>
    </source>
</evidence>